<accession>A0ABX4YEL3</accession>
<gene>
    <name evidence="1" type="ORF">BES34_017645</name>
</gene>
<dbReference type="EMBL" id="MCRM02000024">
    <property type="protein sequence ID" value="PNV73317.1"/>
    <property type="molecule type" value="Genomic_DNA"/>
</dbReference>
<proteinExistence type="predicted"/>
<protein>
    <submittedName>
        <fullName evidence="1">Uncharacterized protein</fullName>
    </submittedName>
</protein>
<reference evidence="1" key="1">
    <citation type="submission" date="2018-01" db="EMBL/GenBank/DDBJ databases">
        <title>Genomic characterization of Leptospira inadai serogroup Lyme isolated from captured rat in Brazil and comparative analysis with human reference strain.</title>
        <authorList>
            <person name="Moreno L.Z."/>
            <person name="Loureiro A.P."/>
            <person name="Miraglia F."/>
            <person name="Kremer F.S."/>
            <person name="Eslabao M.R."/>
            <person name="Dellagostin O.A."/>
            <person name="Lilenbaum W."/>
            <person name="Moreno A.M."/>
        </authorList>
    </citation>
    <scope>NUCLEOTIDE SEQUENCE [LARGE SCALE GENOMIC DNA]</scope>
    <source>
        <strain evidence="1">M34/99</strain>
    </source>
</reference>
<keyword evidence="2" id="KW-1185">Reference proteome</keyword>
<dbReference type="RefSeq" id="WP_010410922.1">
    <property type="nucleotide sequence ID" value="NZ_MCRM02000024.1"/>
</dbReference>
<dbReference type="Proteomes" id="UP000094669">
    <property type="component" value="Unassembled WGS sequence"/>
</dbReference>
<name>A0ABX4YEL3_9LEPT</name>
<comment type="caution">
    <text evidence="1">The sequence shown here is derived from an EMBL/GenBank/DDBJ whole genome shotgun (WGS) entry which is preliminary data.</text>
</comment>
<evidence type="ECO:0000313" key="1">
    <source>
        <dbReference type="EMBL" id="PNV73317.1"/>
    </source>
</evidence>
<organism evidence="1 2">
    <name type="scientific">Leptospira inadai serovar Lyme</name>
    <dbReference type="NCBI Taxonomy" id="293084"/>
    <lineage>
        <taxon>Bacteria</taxon>
        <taxon>Pseudomonadati</taxon>
        <taxon>Spirochaetota</taxon>
        <taxon>Spirochaetia</taxon>
        <taxon>Leptospirales</taxon>
        <taxon>Leptospiraceae</taxon>
        <taxon>Leptospira</taxon>
    </lineage>
</organism>
<sequence length="95" mass="11175">MSNTRHRVIAICILMERYLRCNFNLKEAVPDWWNIDPKISGEHYIRELNEDNKRYVLSAFSSRSEALSAFLRDLGPLVGESIDRIRSEVEMEYPV</sequence>
<evidence type="ECO:0000313" key="2">
    <source>
        <dbReference type="Proteomes" id="UP000094669"/>
    </source>
</evidence>